<comment type="caution">
    <text evidence="2">The sequence shown here is derived from an EMBL/GenBank/DDBJ whole genome shotgun (WGS) entry which is preliminary data.</text>
</comment>
<evidence type="ECO:0000313" key="2">
    <source>
        <dbReference type="EMBL" id="MED6207870.1"/>
    </source>
</evidence>
<evidence type="ECO:0008006" key="4">
    <source>
        <dbReference type="Google" id="ProtNLM"/>
    </source>
</evidence>
<gene>
    <name evidence="2" type="ORF">PIB30_039598</name>
</gene>
<accession>A0ABU6YDC5</accession>
<reference evidence="2 3" key="1">
    <citation type="journal article" date="2023" name="Plants (Basel)">
        <title>Bridging the Gap: Combining Genomics and Transcriptomics Approaches to Understand Stylosanthes scabra, an Orphan Legume from the Brazilian Caatinga.</title>
        <authorList>
            <person name="Ferreira-Neto J.R.C."/>
            <person name="da Silva M.D."/>
            <person name="Binneck E."/>
            <person name="de Melo N.F."/>
            <person name="da Silva R.H."/>
            <person name="de Melo A.L.T.M."/>
            <person name="Pandolfi V."/>
            <person name="Bustamante F.O."/>
            <person name="Brasileiro-Vidal A.C."/>
            <person name="Benko-Iseppon A.M."/>
        </authorList>
    </citation>
    <scope>NUCLEOTIDE SEQUENCE [LARGE SCALE GENOMIC DNA]</scope>
    <source>
        <tissue evidence="2">Leaves</tissue>
    </source>
</reference>
<organism evidence="2 3">
    <name type="scientific">Stylosanthes scabra</name>
    <dbReference type="NCBI Taxonomy" id="79078"/>
    <lineage>
        <taxon>Eukaryota</taxon>
        <taxon>Viridiplantae</taxon>
        <taxon>Streptophyta</taxon>
        <taxon>Embryophyta</taxon>
        <taxon>Tracheophyta</taxon>
        <taxon>Spermatophyta</taxon>
        <taxon>Magnoliopsida</taxon>
        <taxon>eudicotyledons</taxon>
        <taxon>Gunneridae</taxon>
        <taxon>Pentapetalae</taxon>
        <taxon>rosids</taxon>
        <taxon>fabids</taxon>
        <taxon>Fabales</taxon>
        <taxon>Fabaceae</taxon>
        <taxon>Papilionoideae</taxon>
        <taxon>50 kb inversion clade</taxon>
        <taxon>dalbergioids sensu lato</taxon>
        <taxon>Dalbergieae</taxon>
        <taxon>Pterocarpus clade</taxon>
        <taxon>Stylosanthes</taxon>
    </lineage>
</organism>
<evidence type="ECO:0000256" key="1">
    <source>
        <dbReference type="SAM" id="MobiDB-lite"/>
    </source>
</evidence>
<keyword evidence="3" id="KW-1185">Reference proteome</keyword>
<feature type="region of interest" description="Disordered" evidence="1">
    <location>
        <begin position="149"/>
        <end position="199"/>
    </location>
</feature>
<name>A0ABU6YDC5_9FABA</name>
<evidence type="ECO:0000313" key="3">
    <source>
        <dbReference type="Proteomes" id="UP001341840"/>
    </source>
</evidence>
<proteinExistence type="predicted"/>
<feature type="compositionally biased region" description="Pro residues" evidence="1">
    <location>
        <begin position="167"/>
        <end position="183"/>
    </location>
</feature>
<feature type="compositionally biased region" description="Low complexity" evidence="1">
    <location>
        <begin position="154"/>
        <end position="166"/>
    </location>
</feature>
<dbReference type="EMBL" id="JASCZI010241865">
    <property type="protein sequence ID" value="MED6207870.1"/>
    <property type="molecule type" value="Genomic_DNA"/>
</dbReference>
<dbReference type="Proteomes" id="UP001341840">
    <property type="component" value="Unassembled WGS sequence"/>
</dbReference>
<protein>
    <recommendedName>
        <fullName evidence="4">Transposase-associated domain-containing protein</fullName>
    </recommendedName>
</protein>
<sequence>MGEGGLVAPSRKPLFAGKYWSYKGLCTRMVLQRSGGIKPEFMNEVDGFVAYVFNLEEFRVAGVSRCPCSKCRLLNWIGTEFTGPVDFSLHHSADPATQSLESQGHMLQQQIDEVKTLRDTLAQRDKWTEEHLRRMEEMQRQMAAFYNPLRPGVSATTGGSSTSTAPHLPPRPPLPPPPPPPRLQPDHDDDGDDENYEDA</sequence>
<feature type="compositionally biased region" description="Acidic residues" evidence="1">
    <location>
        <begin position="187"/>
        <end position="199"/>
    </location>
</feature>